<accession>A0A8I1Y7F4</accession>
<evidence type="ECO:0000256" key="1">
    <source>
        <dbReference type="ARBA" id="ARBA00001947"/>
    </source>
</evidence>
<dbReference type="InterPro" id="IPR002328">
    <property type="entry name" value="ADH_Zn_CS"/>
</dbReference>
<organism evidence="8 9">
    <name type="scientific">Bradyrhizobium elkanii</name>
    <dbReference type="NCBI Taxonomy" id="29448"/>
    <lineage>
        <taxon>Bacteria</taxon>
        <taxon>Pseudomonadati</taxon>
        <taxon>Pseudomonadota</taxon>
        <taxon>Alphaproteobacteria</taxon>
        <taxon>Hyphomicrobiales</taxon>
        <taxon>Nitrobacteraceae</taxon>
        <taxon>Bradyrhizobium</taxon>
    </lineage>
</organism>
<dbReference type="PROSITE" id="PS00059">
    <property type="entry name" value="ADH_ZINC"/>
    <property type="match status" value="1"/>
</dbReference>
<keyword evidence="4" id="KW-0560">Oxidoreductase</keyword>
<name>A0A8I1Y7F4_BRAEL</name>
<feature type="domain" description="Alcohol dehydrogenase-like N-terminal" evidence="7">
    <location>
        <begin position="1"/>
        <end position="65"/>
    </location>
</feature>
<dbReference type="Gene3D" id="3.90.180.10">
    <property type="entry name" value="Medium-chain alcohol dehydrogenases, catalytic domain"/>
    <property type="match status" value="1"/>
</dbReference>
<reference evidence="8" key="1">
    <citation type="submission" date="2021-02" db="EMBL/GenBank/DDBJ databases">
        <title>Genomic Encyclopedia of Type Strains, Phase IV (KMG-V): Genome sequencing to study the core and pangenomes of soil and plant-associated prokaryotes.</title>
        <authorList>
            <person name="Whitman W."/>
        </authorList>
    </citation>
    <scope>NUCLEOTIDE SEQUENCE</scope>
    <source>
        <strain evidence="8">USDA 406</strain>
    </source>
</reference>
<evidence type="ECO:0000256" key="5">
    <source>
        <dbReference type="RuleBase" id="RU361277"/>
    </source>
</evidence>
<dbReference type="Gene3D" id="3.40.50.720">
    <property type="entry name" value="NAD(P)-binding Rossmann-like Domain"/>
    <property type="match status" value="1"/>
</dbReference>
<dbReference type="Pfam" id="PF00107">
    <property type="entry name" value="ADH_zinc_N"/>
    <property type="match status" value="1"/>
</dbReference>
<feature type="domain" description="Alcohol dehydrogenase-like C-terminal" evidence="6">
    <location>
        <begin position="117"/>
        <end position="227"/>
    </location>
</feature>
<dbReference type="Proteomes" id="UP000673383">
    <property type="component" value="Unassembled WGS sequence"/>
</dbReference>
<dbReference type="GO" id="GO:0016491">
    <property type="term" value="F:oxidoreductase activity"/>
    <property type="evidence" value="ECO:0007669"/>
    <property type="project" value="UniProtKB-KW"/>
</dbReference>
<evidence type="ECO:0000313" key="8">
    <source>
        <dbReference type="EMBL" id="MBP1294147.1"/>
    </source>
</evidence>
<dbReference type="InterPro" id="IPR013149">
    <property type="entry name" value="ADH-like_C"/>
</dbReference>
<dbReference type="InterPro" id="IPR013154">
    <property type="entry name" value="ADH-like_N"/>
</dbReference>
<dbReference type="Pfam" id="PF08240">
    <property type="entry name" value="ADH_N"/>
    <property type="match status" value="1"/>
</dbReference>
<comment type="similarity">
    <text evidence="5">Belongs to the zinc-containing alcohol dehydrogenase family.</text>
</comment>
<protein>
    <submittedName>
        <fullName evidence="8">Threonine dehydrogenase-like Zn-dependent dehydrogenase</fullName>
    </submittedName>
</protein>
<comment type="caution">
    <text evidence="8">The sequence shown here is derived from an EMBL/GenBank/DDBJ whole genome shotgun (WGS) entry which is preliminary data.</text>
</comment>
<evidence type="ECO:0000313" key="9">
    <source>
        <dbReference type="Proteomes" id="UP000673383"/>
    </source>
</evidence>
<comment type="cofactor">
    <cofactor evidence="1 5">
        <name>Zn(2+)</name>
        <dbReference type="ChEBI" id="CHEBI:29105"/>
    </cofactor>
</comment>
<dbReference type="EMBL" id="JAFICZ010000001">
    <property type="protein sequence ID" value="MBP1294147.1"/>
    <property type="molecule type" value="Genomic_DNA"/>
</dbReference>
<evidence type="ECO:0000256" key="4">
    <source>
        <dbReference type="ARBA" id="ARBA00023002"/>
    </source>
</evidence>
<dbReference type="InterPro" id="IPR011032">
    <property type="entry name" value="GroES-like_sf"/>
</dbReference>
<dbReference type="SUPFAM" id="SSF51735">
    <property type="entry name" value="NAD(P)-binding Rossmann-fold domains"/>
    <property type="match status" value="1"/>
</dbReference>
<keyword evidence="3 5" id="KW-0862">Zinc</keyword>
<evidence type="ECO:0000256" key="3">
    <source>
        <dbReference type="ARBA" id="ARBA00022833"/>
    </source>
</evidence>
<evidence type="ECO:0000259" key="6">
    <source>
        <dbReference type="Pfam" id="PF00107"/>
    </source>
</evidence>
<dbReference type="PANTHER" id="PTHR42813:SF2">
    <property type="entry name" value="DEHYDROGENASE, ZINC-CONTAINING, PUTATIVE (AFU_ORTHOLOGUE AFUA_2G02810)-RELATED"/>
    <property type="match status" value="1"/>
</dbReference>
<dbReference type="SUPFAM" id="SSF50129">
    <property type="entry name" value="GroES-like"/>
    <property type="match status" value="1"/>
</dbReference>
<sequence>MGHEYCGVVVEVGGAVRTVRPGQFVVGSFCLSDNTCPHCKFGFQSSCVQREFMTGAQAPYARVPLADGTLVATAELPGNDLIPHLLATSDVLGTGWYAADAANVRQGSTVAVVGDGAVGLMGILAAKEMGAERIIAMSRHRSRQELARDFGATDVVAERGAAGIERVKELTAGVGADSVLECVGTQESMTQAIDSVRPGGSIGYVGVPHGVTFDGQAMFFAQRRMLGGPAPVRRFLPDLMDRVLKGRIKPGKVFDLSLPLAEVAEGYRAMDERRAIKTMLTV</sequence>
<evidence type="ECO:0000256" key="2">
    <source>
        <dbReference type="ARBA" id="ARBA00022723"/>
    </source>
</evidence>
<gene>
    <name evidence="8" type="ORF">JOH49_003900</name>
</gene>
<dbReference type="GO" id="GO:0008270">
    <property type="term" value="F:zinc ion binding"/>
    <property type="evidence" value="ECO:0007669"/>
    <property type="project" value="InterPro"/>
</dbReference>
<evidence type="ECO:0000259" key="7">
    <source>
        <dbReference type="Pfam" id="PF08240"/>
    </source>
</evidence>
<keyword evidence="2 5" id="KW-0479">Metal-binding</keyword>
<dbReference type="InterPro" id="IPR036291">
    <property type="entry name" value="NAD(P)-bd_dom_sf"/>
</dbReference>
<dbReference type="PANTHER" id="PTHR42813">
    <property type="entry name" value="ZINC-TYPE ALCOHOL DEHYDROGENASE-LIKE"/>
    <property type="match status" value="1"/>
</dbReference>
<proteinExistence type="inferred from homology"/>
<dbReference type="AlphaFoldDB" id="A0A8I1Y7F4"/>